<dbReference type="AlphaFoldDB" id="A0A087PXM5"/>
<reference evidence="2 3" key="1">
    <citation type="submission" date="2015-06" db="EMBL/GenBank/DDBJ databases">
        <title>Improved classification and identification of acetic acid bacteria using matrix-assisted laser desorption/ionization time-of-flight mass spectrometry; Gluconobacter nephelii and Gluconobacter uchimurae are later heterotypic synonyms of Gluconobacter japonicus and Gluconobacter oxydans, respectively.</title>
        <authorList>
            <person name="Li L."/>
            <person name="Cleenwerck I."/>
            <person name="De Vuyst L."/>
            <person name="Vandamme P."/>
        </authorList>
    </citation>
    <scope>NUCLEOTIDE SEQUENCE [LARGE SCALE GENOMIC DNA]</scope>
    <source>
        <strain evidence="2 3">LMG 1604</strain>
    </source>
</reference>
<proteinExistence type="predicted"/>
<dbReference type="RefSeq" id="WP_043549316.1">
    <property type="nucleotide sequence ID" value="NZ_CALAZD010000059.1"/>
</dbReference>
<gene>
    <name evidence="2" type="ORF">AD953_03820</name>
</gene>
<accession>A0A087PXM5</accession>
<evidence type="ECO:0000313" key="3">
    <source>
        <dbReference type="Proteomes" id="UP000075538"/>
    </source>
</evidence>
<dbReference type="PATRIC" id="fig|178901.10.peg.167"/>
<dbReference type="InterPro" id="IPR003399">
    <property type="entry name" value="Mce/MlaD"/>
</dbReference>
<comment type="caution">
    <text evidence="2">The sequence shown here is derived from an EMBL/GenBank/DDBJ whole genome shotgun (WGS) entry which is preliminary data.</text>
</comment>
<protein>
    <submittedName>
        <fullName evidence="2">Paraquat-inducible protein B</fullName>
    </submittedName>
</protein>
<dbReference type="Pfam" id="PF02470">
    <property type="entry name" value="MlaD"/>
    <property type="match status" value="1"/>
</dbReference>
<organism evidence="2 3">
    <name type="scientific">Acetobacter malorum</name>
    <dbReference type="NCBI Taxonomy" id="178901"/>
    <lineage>
        <taxon>Bacteria</taxon>
        <taxon>Pseudomonadati</taxon>
        <taxon>Pseudomonadota</taxon>
        <taxon>Alphaproteobacteria</taxon>
        <taxon>Acetobacterales</taxon>
        <taxon>Acetobacteraceae</taxon>
        <taxon>Acetobacter</taxon>
    </lineage>
</organism>
<evidence type="ECO:0000313" key="2">
    <source>
        <dbReference type="EMBL" id="KXV78872.1"/>
    </source>
</evidence>
<evidence type="ECO:0000259" key="1">
    <source>
        <dbReference type="Pfam" id="PF02470"/>
    </source>
</evidence>
<feature type="domain" description="Mce/MlaD" evidence="1">
    <location>
        <begin position="43"/>
        <end position="137"/>
    </location>
</feature>
<dbReference type="PANTHER" id="PTHR36698:SF3">
    <property type="entry name" value="ABC-TYPE TRANSPORT AUXILIARY LIPOPROTEIN COMPONENT DOMAIN-CONTAINING PROTEIN"/>
    <property type="match status" value="1"/>
</dbReference>
<dbReference type="PANTHER" id="PTHR36698">
    <property type="entry name" value="BLL5892 PROTEIN"/>
    <property type="match status" value="1"/>
</dbReference>
<dbReference type="EMBL" id="LHZZ01000404">
    <property type="protein sequence ID" value="KXV78872.1"/>
    <property type="molecule type" value="Genomic_DNA"/>
</dbReference>
<dbReference type="Proteomes" id="UP000075538">
    <property type="component" value="Unassembled WGS sequence"/>
</dbReference>
<name>A0A087PXM5_9PROT</name>
<sequence>MAESTNRKTLIGAFVLGGGALALAVIMLFGHMRFFAPSREAVVVFQNSITGLAVGAPVNFRGVKVGSVKSITLRFDPLDRKAYIPVELTLEPDQIHIVRDVPGGTKVSMQEMIANGLRAELNLQSFVTGQSNIELDFDKSTPAILHPRITGDLEIPARLSTMEKLKDTLSDLPVKDIASHADATLLSIRTLSDKMNTDLPPLIASVKVTTDRSHDTVQAATDAIRDLQAKLDVTLLKMDKLLQTSTEQLTNRGADVHTTLVSATKTLDTLQTILSPRSIDRANLDAALRDIAAAAASLRGFSSDVERNPQLLLMGRRP</sequence>
<dbReference type="GeneID" id="29557041"/>